<keyword evidence="3" id="KW-0269">Exonuclease</keyword>
<feature type="domain" description="Endonuclease/exonuclease/phosphatase" evidence="2">
    <location>
        <begin position="410"/>
        <end position="630"/>
    </location>
</feature>
<feature type="transmembrane region" description="Helical" evidence="1">
    <location>
        <begin position="66"/>
        <end position="83"/>
    </location>
</feature>
<feature type="transmembrane region" description="Helical" evidence="1">
    <location>
        <begin position="325"/>
        <end position="346"/>
    </location>
</feature>
<keyword evidence="3" id="KW-0255">Endonuclease</keyword>
<sequence length="638" mass="65983">MRRVSLSALGVVAAWLLIDFWRLWTPSLITLFGRAAETPPEIMGLFALIVMALPLVIVAFLRGPSVRIATGLLVAAFVVRILLRMNPSGGDVQLYGSSIGVVLTVAAVCLAAGALDRAFVPSILLGVAVSVGSHAFLGGFGAVWRSDGWDVALLLVQAVFVGVAVRRAVHGIDLPIGRSPISVRTGVLLLPVLLLTLLALSNVGRGSVVETLWGPVAVVLGSGAAAVVALLPAPRARPWASAVLFPAAVALSLLPQVMRDGADGALPLWALPAFLVGPAAGARLLLYAGPGRSPRRTALATGIGAVVWTALFFAFYAGYDLGYRADAVLVIAAVAISAWVLSYRAGSHDPDFGEASAVRMDDSGARAAAAASIGTVVAAALALVGPAVTIPPVTGAEASGASDSELTVAAYNVRMGYGIDGRFDPIAVAEQIRSSGARVVLLSEVDRGWLLNGGQDQLAILARMLGMQAVFGPAGDQVWGDAILTDLPVSDVATLRMPMFDAVTGAGMTAATVHWNGHDVRVISTHLQPDSSGVDRTQRQAEIFAQALRDAGADGPGEYDAVVGGGDLNTEVDTAAWKTLIGSGAQDALARIRPALTSSADDPQKEIDHLFVSGLRVVDAAVVPSQLSDHFMITTTLR</sequence>
<feature type="transmembrane region" description="Helical" evidence="1">
    <location>
        <begin position="212"/>
        <end position="232"/>
    </location>
</feature>
<feature type="transmembrane region" description="Helical" evidence="1">
    <location>
        <begin position="264"/>
        <end position="286"/>
    </location>
</feature>
<dbReference type="GO" id="GO:0006506">
    <property type="term" value="P:GPI anchor biosynthetic process"/>
    <property type="evidence" value="ECO:0007669"/>
    <property type="project" value="TreeGrafter"/>
</dbReference>
<feature type="transmembrane region" description="Helical" evidence="1">
    <location>
        <begin position="95"/>
        <end position="115"/>
    </location>
</feature>
<evidence type="ECO:0000259" key="2">
    <source>
        <dbReference type="Pfam" id="PF03372"/>
    </source>
</evidence>
<feature type="transmembrane region" description="Helical" evidence="1">
    <location>
        <begin position="45"/>
        <end position="61"/>
    </location>
</feature>
<keyword evidence="3" id="KW-0378">Hydrolase</keyword>
<dbReference type="Pfam" id="PF03372">
    <property type="entry name" value="Exo_endo_phos"/>
    <property type="match status" value="1"/>
</dbReference>
<evidence type="ECO:0000256" key="1">
    <source>
        <dbReference type="SAM" id="Phobius"/>
    </source>
</evidence>
<gene>
    <name evidence="3" type="ORF">BKA02_001337</name>
</gene>
<dbReference type="Gene3D" id="3.60.10.10">
    <property type="entry name" value="Endonuclease/exonuclease/phosphatase"/>
    <property type="match status" value="1"/>
</dbReference>
<accession>A0A7Y9EUM4</accession>
<feature type="transmembrane region" description="Helical" evidence="1">
    <location>
        <begin position="151"/>
        <end position="169"/>
    </location>
</feature>
<dbReference type="RefSeq" id="WP_179432476.1">
    <property type="nucleotide sequence ID" value="NZ_BAABLC010000001.1"/>
</dbReference>
<dbReference type="EMBL" id="JACCBH010000001">
    <property type="protein sequence ID" value="NYD54282.1"/>
    <property type="molecule type" value="Genomic_DNA"/>
</dbReference>
<dbReference type="SUPFAM" id="SSF56219">
    <property type="entry name" value="DNase I-like"/>
    <property type="match status" value="1"/>
</dbReference>
<comment type="caution">
    <text evidence="3">The sequence shown here is derived from an EMBL/GenBank/DDBJ whole genome shotgun (WGS) entry which is preliminary data.</text>
</comment>
<dbReference type="Proteomes" id="UP000552045">
    <property type="component" value="Unassembled WGS sequence"/>
</dbReference>
<keyword evidence="4" id="KW-1185">Reference proteome</keyword>
<reference evidence="3 4" key="1">
    <citation type="submission" date="2020-07" db="EMBL/GenBank/DDBJ databases">
        <title>Sequencing the genomes of 1000 actinobacteria strains.</title>
        <authorList>
            <person name="Klenk H.-P."/>
        </authorList>
    </citation>
    <scope>NUCLEOTIDE SEQUENCE [LARGE SCALE GENOMIC DNA]</scope>
    <source>
        <strain evidence="3 4">DSM 22185</strain>
    </source>
</reference>
<keyword evidence="3" id="KW-0540">Nuclease</keyword>
<dbReference type="PANTHER" id="PTHR14859">
    <property type="entry name" value="CALCOFLUOR WHITE HYPERSENSITIVE PROTEIN PRECURSOR"/>
    <property type="match status" value="1"/>
</dbReference>
<evidence type="ECO:0000313" key="4">
    <source>
        <dbReference type="Proteomes" id="UP000552045"/>
    </source>
</evidence>
<name>A0A7Y9EUM4_9MICO</name>
<feature type="transmembrane region" description="Helical" evidence="1">
    <location>
        <begin position="367"/>
        <end position="388"/>
    </location>
</feature>
<dbReference type="InterPro" id="IPR051916">
    <property type="entry name" value="GPI-anchor_lipid_remodeler"/>
</dbReference>
<feature type="transmembrane region" description="Helical" evidence="1">
    <location>
        <begin position="298"/>
        <end position="319"/>
    </location>
</feature>
<feature type="transmembrane region" description="Helical" evidence="1">
    <location>
        <begin position="122"/>
        <end position="145"/>
    </location>
</feature>
<keyword evidence="1" id="KW-1133">Transmembrane helix</keyword>
<organism evidence="3 4">
    <name type="scientific">Microbacterium pseudoresistens</name>
    <dbReference type="NCBI Taxonomy" id="640634"/>
    <lineage>
        <taxon>Bacteria</taxon>
        <taxon>Bacillati</taxon>
        <taxon>Actinomycetota</taxon>
        <taxon>Actinomycetes</taxon>
        <taxon>Micrococcales</taxon>
        <taxon>Microbacteriaceae</taxon>
        <taxon>Microbacterium</taxon>
    </lineage>
</organism>
<keyword evidence="1" id="KW-0812">Transmembrane</keyword>
<dbReference type="AlphaFoldDB" id="A0A7Y9EUM4"/>
<protein>
    <submittedName>
        <fullName evidence="3">Endonuclease/exonuclease/phosphatase family metal-dependent hydrolase</fullName>
    </submittedName>
</protein>
<proteinExistence type="predicted"/>
<feature type="transmembrane region" description="Helical" evidence="1">
    <location>
        <begin position="181"/>
        <end position="200"/>
    </location>
</feature>
<dbReference type="InterPro" id="IPR005135">
    <property type="entry name" value="Endo/exonuclease/phosphatase"/>
</dbReference>
<dbReference type="GO" id="GO:0004519">
    <property type="term" value="F:endonuclease activity"/>
    <property type="evidence" value="ECO:0007669"/>
    <property type="project" value="UniProtKB-KW"/>
</dbReference>
<feature type="transmembrane region" description="Helical" evidence="1">
    <location>
        <begin position="239"/>
        <end position="258"/>
    </location>
</feature>
<keyword evidence="1" id="KW-0472">Membrane</keyword>
<evidence type="ECO:0000313" key="3">
    <source>
        <dbReference type="EMBL" id="NYD54282.1"/>
    </source>
</evidence>
<dbReference type="GO" id="GO:0004527">
    <property type="term" value="F:exonuclease activity"/>
    <property type="evidence" value="ECO:0007669"/>
    <property type="project" value="UniProtKB-KW"/>
</dbReference>
<dbReference type="PANTHER" id="PTHR14859:SF1">
    <property type="entry name" value="PGAP2-INTERACTING PROTEIN"/>
    <property type="match status" value="1"/>
</dbReference>
<dbReference type="InterPro" id="IPR036691">
    <property type="entry name" value="Endo/exonu/phosph_ase_sf"/>
</dbReference>
<dbReference type="GO" id="GO:0016020">
    <property type="term" value="C:membrane"/>
    <property type="evidence" value="ECO:0007669"/>
    <property type="project" value="GOC"/>
</dbReference>